<feature type="non-terminal residue" evidence="1">
    <location>
        <position position="1"/>
    </location>
</feature>
<name>A0ABN7WRV8_GIGMA</name>
<protein>
    <submittedName>
        <fullName evidence="1">40154_t:CDS:1</fullName>
    </submittedName>
</protein>
<dbReference type="EMBL" id="CAJVQB010059076">
    <property type="protein sequence ID" value="CAG8838828.1"/>
    <property type="molecule type" value="Genomic_DNA"/>
</dbReference>
<sequence length="262" mass="29446">SSSYNSDTIALSSKDELNELNELNESNELNKSNELDTSNILENIHNLENESSLSSPDQTSSHNSSVTVTNNKVAKKICCKVEITNEDGIKKACAHEYESTTGTDNLKAHLCQLHRILPSEENNNNNQLAKTVSNQPSLHDFINKKTLLPISKQDKITNCILSWIVDDLQPFNAITNNCFRDMILESTSQVVKACCSKINQSMLSRWFEPSSHCLIAAFLDPRLKKINYITPSKKRETIAHLYTLFDTQEQPSSIQEPQTSNT</sequence>
<proteinExistence type="predicted"/>
<evidence type="ECO:0000313" key="1">
    <source>
        <dbReference type="EMBL" id="CAG8838828.1"/>
    </source>
</evidence>
<keyword evidence="2" id="KW-1185">Reference proteome</keyword>
<gene>
    <name evidence="1" type="ORF">GMARGA_LOCUS34167</name>
</gene>
<organism evidence="1 2">
    <name type="scientific">Gigaspora margarita</name>
    <dbReference type="NCBI Taxonomy" id="4874"/>
    <lineage>
        <taxon>Eukaryota</taxon>
        <taxon>Fungi</taxon>
        <taxon>Fungi incertae sedis</taxon>
        <taxon>Mucoromycota</taxon>
        <taxon>Glomeromycotina</taxon>
        <taxon>Glomeromycetes</taxon>
        <taxon>Diversisporales</taxon>
        <taxon>Gigasporaceae</taxon>
        <taxon>Gigaspora</taxon>
    </lineage>
</organism>
<feature type="non-terminal residue" evidence="1">
    <location>
        <position position="262"/>
    </location>
</feature>
<reference evidence="1 2" key="1">
    <citation type="submission" date="2021-06" db="EMBL/GenBank/DDBJ databases">
        <authorList>
            <person name="Kallberg Y."/>
            <person name="Tangrot J."/>
            <person name="Rosling A."/>
        </authorList>
    </citation>
    <scope>NUCLEOTIDE SEQUENCE [LARGE SCALE GENOMIC DNA]</scope>
    <source>
        <strain evidence="1 2">120-4 pot B 10/14</strain>
    </source>
</reference>
<dbReference type="Proteomes" id="UP000789901">
    <property type="component" value="Unassembled WGS sequence"/>
</dbReference>
<accession>A0ABN7WRV8</accession>
<comment type="caution">
    <text evidence="1">The sequence shown here is derived from an EMBL/GenBank/DDBJ whole genome shotgun (WGS) entry which is preliminary data.</text>
</comment>
<evidence type="ECO:0000313" key="2">
    <source>
        <dbReference type="Proteomes" id="UP000789901"/>
    </source>
</evidence>
<dbReference type="SUPFAM" id="SSF140996">
    <property type="entry name" value="Hermes dimerisation domain"/>
    <property type="match status" value="1"/>
</dbReference>